<comment type="caution">
    <text evidence="3">The sequence shown here is derived from an EMBL/GenBank/DDBJ whole genome shotgun (WGS) entry which is preliminary data.</text>
</comment>
<dbReference type="Pfam" id="PF03793">
    <property type="entry name" value="PASTA"/>
    <property type="match status" value="1"/>
</dbReference>
<dbReference type="InterPro" id="IPR005543">
    <property type="entry name" value="PASTA_dom"/>
</dbReference>
<dbReference type="Proteomes" id="UP000235771">
    <property type="component" value="Unassembled WGS sequence"/>
</dbReference>
<dbReference type="RefSeq" id="WP_019260569.1">
    <property type="nucleotide sequence ID" value="NZ_JAKNCL010000003.1"/>
</dbReference>
<organism evidence="3 4">
    <name type="scientific">Gardnerella greenwoodii</name>
    <dbReference type="NCBI Taxonomy" id="2914925"/>
    <lineage>
        <taxon>Bacteria</taxon>
        <taxon>Bacillati</taxon>
        <taxon>Actinomycetota</taxon>
        <taxon>Actinomycetes</taxon>
        <taxon>Bifidobacteriales</taxon>
        <taxon>Bifidobacteriaceae</taxon>
        <taxon>Gardnerella</taxon>
    </lineage>
</organism>
<keyword evidence="4" id="KW-1185">Reference proteome</keyword>
<dbReference type="InterPro" id="IPR026870">
    <property type="entry name" value="Zinc_ribbon_dom"/>
</dbReference>
<dbReference type="PROSITE" id="PS51178">
    <property type="entry name" value="PASTA"/>
    <property type="match status" value="1"/>
</dbReference>
<keyword evidence="1" id="KW-1133">Transmembrane helix</keyword>
<dbReference type="CDD" id="cd06577">
    <property type="entry name" value="PASTA_pknB"/>
    <property type="match status" value="2"/>
</dbReference>
<keyword evidence="1" id="KW-0812">Transmembrane</keyword>
<dbReference type="EMBL" id="PNGV01000001">
    <property type="protein sequence ID" value="PMC43488.1"/>
    <property type="molecule type" value="Genomic_DNA"/>
</dbReference>
<feature type="domain" description="PASTA" evidence="2">
    <location>
        <begin position="137"/>
        <end position="201"/>
    </location>
</feature>
<evidence type="ECO:0000259" key="2">
    <source>
        <dbReference type="PROSITE" id="PS51178"/>
    </source>
</evidence>
<feature type="transmembrane region" description="Helical" evidence="1">
    <location>
        <begin position="47"/>
        <end position="70"/>
    </location>
</feature>
<dbReference type="AlphaFoldDB" id="A0A2N6RZJ7"/>
<dbReference type="GeneID" id="98326703"/>
<evidence type="ECO:0000256" key="1">
    <source>
        <dbReference type="SAM" id="Phobius"/>
    </source>
</evidence>
<dbReference type="Pfam" id="PF13240">
    <property type="entry name" value="Zn_Ribbon_1"/>
    <property type="match status" value="1"/>
</dbReference>
<sequence length="550" mass="61145">MRFCIECGSQLSENSRFCNSCGTPVEEDKLENQFVQPNNFKKPNKKVIACSISSFVIVALVAVGIFYYSYSQKNVISSLSGGNAQQIIEKISSSGAAVKVVKKFSAKKKGEVLSIKGVKKGEKISPSSRITVYESLGPGVPDDITKLKPEDAVRELKKMNVPVKVHTATAINPGTVIGTTPQPGSSINESADRTIHVLVGTEGKGVPADLYGMDFAKAEDLLKSRGFKDVKTKERLSSRNNMYKIVDSDPALGTETTSDSITLYYGVGAGQSLFTESSDTYDNHILMDAMKLDSFVGLWCTNSGDCLDFRLEPFNPQDPDYKILNLHGSHEKDYINMRKADNVSTYTGLNLNNELHMCHANQNVVGCSVNYPPREENYMRNHLIYGDTGVVELYRGGFETFCGNSEFDDITGDKCVNGKLYKTGDYGYDYLDTLNKDPGINHGLSFRMADFYLLVPVGADLIKLEKDGYFQGVGKNKPNMDRPFILRRDPKLYKKTEEPIKPAKTIDSFLNPFIPSYKTKPVKFAPAPDDDNAYYLVEQPFNWNKLPEKQ</sequence>
<protein>
    <submittedName>
        <fullName evidence="3">PASTA domain-containing protein</fullName>
    </submittedName>
</protein>
<proteinExistence type="predicted"/>
<name>A0A2N6RZJ7_9BIFI</name>
<evidence type="ECO:0000313" key="3">
    <source>
        <dbReference type="EMBL" id="PMC43488.1"/>
    </source>
</evidence>
<evidence type="ECO:0000313" key="4">
    <source>
        <dbReference type="Proteomes" id="UP000235771"/>
    </source>
</evidence>
<accession>A0A2N6RZJ7</accession>
<gene>
    <name evidence="3" type="ORF">CJ216_05410</name>
</gene>
<reference evidence="3 4" key="1">
    <citation type="submission" date="2017-09" db="EMBL/GenBank/DDBJ databases">
        <title>Bacterial strain isolated from the female urinary microbiota.</title>
        <authorList>
            <person name="Thomas-White K."/>
            <person name="Kumar N."/>
            <person name="Forster S."/>
            <person name="Putonti C."/>
            <person name="Lawley T."/>
            <person name="Wolfe A.J."/>
        </authorList>
    </citation>
    <scope>NUCLEOTIDE SEQUENCE [LARGE SCALE GENOMIC DNA]</scope>
    <source>
        <strain evidence="3 4">UMB1686</strain>
    </source>
</reference>
<dbReference type="Gene3D" id="3.30.10.20">
    <property type="match status" value="1"/>
</dbReference>
<keyword evidence="1" id="KW-0472">Membrane</keyword>
<dbReference type="SMART" id="SM00740">
    <property type="entry name" value="PASTA"/>
    <property type="match status" value="2"/>
</dbReference>